<comment type="caution">
    <text evidence="1">The sequence shown here is derived from an EMBL/GenBank/DDBJ whole genome shotgun (WGS) entry which is preliminary data.</text>
</comment>
<sequence length="79" mass="8200">MPDAADFDVDAIVDDLIPVCGGEPPGVGSLDDLAYRTIVERHDTTGGAPDTVCTAADARLPISLRWQGATARSPVGPPR</sequence>
<dbReference type="EMBL" id="BMQA01000014">
    <property type="protein sequence ID" value="GGJ28685.1"/>
    <property type="molecule type" value="Genomic_DNA"/>
</dbReference>
<reference evidence="1" key="1">
    <citation type="journal article" date="2014" name="Int. J. Syst. Evol. Microbiol.">
        <title>Complete genome sequence of Corynebacterium casei LMG S-19264T (=DSM 44701T), isolated from a smear-ripened cheese.</title>
        <authorList>
            <consortium name="US DOE Joint Genome Institute (JGI-PGF)"/>
            <person name="Walter F."/>
            <person name="Albersmeier A."/>
            <person name="Kalinowski J."/>
            <person name="Ruckert C."/>
        </authorList>
    </citation>
    <scope>NUCLEOTIDE SEQUENCE</scope>
    <source>
        <strain evidence="1">JCM 3086</strain>
    </source>
</reference>
<evidence type="ECO:0000313" key="2">
    <source>
        <dbReference type="Proteomes" id="UP000657574"/>
    </source>
</evidence>
<dbReference type="AlphaFoldDB" id="A0A917KVF3"/>
<reference evidence="1" key="2">
    <citation type="submission" date="2020-09" db="EMBL/GenBank/DDBJ databases">
        <authorList>
            <person name="Sun Q."/>
            <person name="Ohkuma M."/>
        </authorList>
    </citation>
    <scope>NUCLEOTIDE SEQUENCE</scope>
    <source>
        <strain evidence="1">JCM 3086</strain>
    </source>
</reference>
<organism evidence="1 2">
    <name type="scientific">Streptomyces brasiliensis</name>
    <dbReference type="NCBI Taxonomy" id="1954"/>
    <lineage>
        <taxon>Bacteria</taxon>
        <taxon>Bacillati</taxon>
        <taxon>Actinomycetota</taxon>
        <taxon>Actinomycetes</taxon>
        <taxon>Kitasatosporales</taxon>
        <taxon>Streptomycetaceae</taxon>
        <taxon>Streptomyces</taxon>
    </lineage>
</organism>
<evidence type="ECO:0000313" key="1">
    <source>
        <dbReference type="EMBL" id="GGJ28685.1"/>
    </source>
</evidence>
<gene>
    <name evidence="1" type="ORF">GCM10010121_045030</name>
</gene>
<dbReference type="Proteomes" id="UP000657574">
    <property type="component" value="Unassembled WGS sequence"/>
</dbReference>
<proteinExistence type="predicted"/>
<protein>
    <submittedName>
        <fullName evidence="1">Uncharacterized protein</fullName>
    </submittedName>
</protein>
<accession>A0A917KVF3</accession>
<name>A0A917KVF3_9ACTN</name>
<keyword evidence="2" id="KW-1185">Reference proteome</keyword>